<protein>
    <recommendedName>
        <fullName evidence="4">DYW domain-containing protein</fullName>
    </recommendedName>
</protein>
<dbReference type="Pfam" id="PF01535">
    <property type="entry name" value="PPR"/>
    <property type="match status" value="6"/>
</dbReference>
<evidence type="ECO:0000256" key="2">
    <source>
        <dbReference type="ARBA" id="ARBA00022737"/>
    </source>
</evidence>
<dbReference type="FunFam" id="1.25.40.10:FF:000425">
    <property type="entry name" value="Pentatricopeptide repeat-containing protein At3g26540"/>
    <property type="match status" value="1"/>
</dbReference>
<evidence type="ECO:0000313" key="6">
    <source>
        <dbReference type="Proteomes" id="UP000015453"/>
    </source>
</evidence>
<dbReference type="GO" id="GO:0003723">
    <property type="term" value="F:RNA binding"/>
    <property type="evidence" value="ECO:0007669"/>
    <property type="project" value="InterPro"/>
</dbReference>
<dbReference type="InterPro" id="IPR011990">
    <property type="entry name" value="TPR-like_helical_dom_sf"/>
</dbReference>
<feature type="domain" description="DYW" evidence="4">
    <location>
        <begin position="966"/>
        <end position="1061"/>
    </location>
</feature>
<comment type="similarity">
    <text evidence="1">Belongs to the PPR family. PCMP-H subfamily.</text>
</comment>
<keyword evidence="6" id="KW-1185">Reference proteome</keyword>
<feature type="repeat" description="PPR" evidence="3">
    <location>
        <begin position="445"/>
        <end position="479"/>
    </location>
</feature>
<feature type="repeat" description="PPR" evidence="3">
    <location>
        <begin position="231"/>
        <end position="265"/>
    </location>
</feature>
<dbReference type="GO" id="GO:0008270">
    <property type="term" value="F:zinc ion binding"/>
    <property type="evidence" value="ECO:0007669"/>
    <property type="project" value="InterPro"/>
</dbReference>
<keyword evidence="2" id="KW-0677">Repeat</keyword>
<feature type="repeat" description="PPR" evidence="3">
    <location>
        <begin position="747"/>
        <end position="781"/>
    </location>
</feature>
<dbReference type="InterPro" id="IPR002885">
    <property type="entry name" value="PPR_rpt"/>
</dbReference>
<evidence type="ECO:0000256" key="1">
    <source>
        <dbReference type="ARBA" id="ARBA00006643"/>
    </source>
</evidence>
<dbReference type="Proteomes" id="UP000015453">
    <property type="component" value="Unassembled WGS sequence"/>
</dbReference>
<reference evidence="5 6" key="1">
    <citation type="journal article" date="2013" name="BMC Genomics">
        <title>The miniature genome of a carnivorous plant Genlisea aurea contains a low number of genes and short non-coding sequences.</title>
        <authorList>
            <person name="Leushkin E.V."/>
            <person name="Sutormin R.A."/>
            <person name="Nabieva E.R."/>
            <person name="Penin A.A."/>
            <person name="Kondrashov A.S."/>
            <person name="Logacheva M.D."/>
        </authorList>
    </citation>
    <scope>NUCLEOTIDE SEQUENCE [LARGE SCALE GENOMIC DNA]</scope>
</reference>
<dbReference type="Pfam" id="PF20431">
    <property type="entry name" value="E_motif"/>
    <property type="match status" value="1"/>
</dbReference>
<proteinExistence type="inferred from homology"/>
<dbReference type="InterPro" id="IPR032867">
    <property type="entry name" value="DYW_dom"/>
</dbReference>
<dbReference type="PANTHER" id="PTHR47926">
    <property type="entry name" value="PENTATRICOPEPTIDE REPEAT-CONTAINING PROTEIN"/>
    <property type="match status" value="1"/>
</dbReference>
<dbReference type="Gene3D" id="1.25.40.10">
    <property type="entry name" value="Tetratricopeptide repeat domain"/>
    <property type="match status" value="7"/>
</dbReference>
<name>S8CCX9_9LAMI</name>
<dbReference type="NCBIfam" id="TIGR00756">
    <property type="entry name" value="PPR"/>
    <property type="match status" value="4"/>
</dbReference>
<comment type="caution">
    <text evidence="5">The sequence shown here is derived from an EMBL/GenBank/DDBJ whole genome shotgun (WGS) entry which is preliminary data.</text>
</comment>
<dbReference type="InterPro" id="IPR046960">
    <property type="entry name" value="PPR_At4g14850-like_plant"/>
</dbReference>
<organism evidence="5 6">
    <name type="scientific">Genlisea aurea</name>
    <dbReference type="NCBI Taxonomy" id="192259"/>
    <lineage>
        <taxon>Eukaryota</taxon>
        <taxon>Viridiplantae</taxon>
        <taxon>Streptophyta</taxon>
        <taxon>Embryophyta</taxon>
        <taxon>Tracheophyta</taxon>
        <taxon>Spermatophyta</taxon>
        <taxon>Magnoliopsida</taxon>
        <taxon>eudicotyledons</taxon>
        <taxon>Gunneridae</taxon>
        <taxon>Pentapetalae</taxon>
        <taxon>asterids</taxon>
        <taxon>lamiids</taxon>
        <taxon>Lamiales</taxon>
        <taxon>Lentibulariaceae</taxon>
        <taxon>Genlisea</taxon>
    </lineage>
</organism>
<dbReference type="PANTHER" id="PTHR47926:SF390">
    <property type="entry name" value="TETRATRICOPEPTIDE REPEAT-LIKE SUPERFAMILY PROTEIN"/>
    <property type="match status" value="1"/>
</dbReference>
<dbReference type="AlphaFoldDB" id="S8CCX9"/>
<gene>
    <name evidence="5" type="ORF">M569_12493</name>
</gene>
<dbReference type="Pfam" id="PF14432">
    <property type="entry name" value="DYW_deaminase"/>
    <property type="match status" value="1"/>
</dbReference>
<sequence length="1061" mass="117704">MLPTRNWRLHFCRSFGRHVAFPAAIFQELNRSVAASENHKSRAAFEAPHSYSRSEEQYDSLIEKYRISSSSHGANRFHGDALKNGIVADLFIANTIISRYAGDEDMLSALDVFDEMPVRNSVTWSCLISGYTSNGMSHDAFSAFRDMISVGFSPNHYSLGSALRACQKLGEDGGGLKHGIQIHGLISKTRYGSDVVVCNVLISMYGSCSSSSEEVRSDRSWLAFQGIANKNSISWNSIISIYSRRGDAFSAFSLFSDMQKEGFGIDYRPTEYTFTSLITAASESPDHDRIPTLLEQLLARIEMSGFSQDLYVGSALVNGFARCGAVDAAKKVFRHMGVKNAVSLNGLMVGLVKQKKGEEAFDIFLKSRGEIRFNADTYVLVSTSFGEFRCPEVGKRKGKEIHGYLIRKGSIDSSVAVGNSLINMYAKCEAVEDACSVFETMVDKDAVSWSSLISGLDRNGCFEDALSSLRSMKRDGSIRSNFTLISGLSSCSGLLWIKMGEQIHCESVKLGLNDDVSVSNTLLSLYADAGCMNECGKVFGSMRLRDRVSWNSMIRASAVDSAAYFTEMLRAGWDPDGVTFINVLASAASRSDLRLARQIHSSVLKWNCREEDGNALENSLLTCYGKCGEVDDSERIFSRMTGGRDDISWNSMISGYIRSERLADAMELVSLMLRDGGKKPDRFTFATVLSACASVATLVHGMEVHACAVRACSVSDVFVGSALVDMYAKCGRIEYASKVFASMPLRNVYTWNSMVSGYARHGDGSKALQIFDRMKEESQVPDHVTFVGVLSACSHMGLIDEGYRHFESMRKEYQLVPQVEHFSCMVDLLGRAGEFDKLEEFVDGMPMSPNVLIWRTVLAACGRAKSRRLLDLGTRAAEKITELEPENAVTYILLANMYASGERWESMAAARRRIKTASAGKEAGCSWVCVKDDGVHVFVSGGKSHPRIDAIHEKLGELHREMKARGYVPETRHSSLHDLELENKEEILSHHSERLAVAFVLTLKKKSDMPIRIMKNLRVCVDCHTAFKYISEIVAGRQIVLRDSNRFHHFKDGECSCNDYW</sequence>
<dbReference type="PROSITE" id="PS51375">
    <property type="entry name" value="PPR"/>
    <property type="match status" value="5"/>
</dbReference>
<feature type="repeat" description="PPR" evidence="3">
    <location>
        <begin position="120"/>
        <end position="154"/>
    </location>
</feature>
<dbReference type="InterPro" id="IPR046848">
    <property type="entry name" value="E_motif"/>
</dbReference>
<dbReference type="EMBL" id="AUSU01006245">
    <property type="protein sequence ID" value="EPS62296.1"/>
    <property type="molecule type" value="Genomic_DNA"/>
</dbReference>
<evidence type="ECO:0000313" key="5">
    <source>
        <dbReference type="EMBL" id="EPS62296.1"/>
    </source>
</evidence>
<accession>S8CCX9</accession>
<dbReference type="FunFam" id="1.25.40.10:FF:000381">
    <property type="entry name" value="Pentatricopeptide repeat-containing protein"/>
    <property type="match status" value="1"/>
</dbReference>
<dbReference type="OrthoDB" id="645871at2759"/>
<feature type="repeat" description="PPR" evidence="3">
    <location>
        <begin position="645"/>
        <end position="679"/>
    </location>
</feature>
<dbReference type="FunFam" id="1.25.40.10:FF:000184">
    <property type="entry name" value="Pentatricopeptide repeat-containing protein, chloroplastic"/>
    <property type="match status" value="1"/>
</dbReference>
<dbReference type="GO" id="GO:0009451">
    <property type="term" value="P:RNA modification"/>
    <property type="evidence" value="ECO:0007669"/>
    <property type="project" value="InterPro"/>
</dbReference>
<evidence type="ECO:0000259" key="4">
    <source>
        <dbReference type="Pfam" id="PF14432"/>
    </source>
</evidence>
<evidence type="ECO:0000256" key="3">
    <source>
        <dbReference type="PROSITE-ProRule" id="PRU00708"/>
    </source>
</evidence>
<dbReference type="Pfam" id="PF13041">
    <property type="entry name" value="PPR_2"/>
    <property type="match status" value="4"/>
</dbReference>